<dbReference type="Proteomes" id="UP000030518">
    <property type="component" value="Unassembled WGS sequence"/>
</dbReference>
<evidence type="ECO:0000313" key="1">
    <source>
        <dbReference type="EMBL" id="KGQ19416.1"/>
    </source>
</evidence>
<gene>
    <name evidence="1" type="ORF">LF41_3068</name>
</gene>
<evidence type="ECO:0000313" key="2">
    <source>
        <dbReference type="Proteomes" id="UP000030518"/>
    </source>
</evidence>
<reference evidence="1 2" key="1">
    <citation type="submission" date="2014-09" db="EMBL/GenBank/DDBJ databases">
        <title>Genome sequences of Lysobacter dokdonensis DS-58.</title>
        <authorList>
            <person name="Kim J.F."/>
            <person name="Kwak M.-J."/>
        </authorList>
    </citation>
    <scope>NUCLEOTIDE SEQUENCE [LARGE SCALE GENOMIC DNA]</scope>
    <source>
        <strain evidence="1 2">DS-58</strain>
    </source>
</reference>
<sequence>MSTESPVPLLWTGGWDSTYRLLVLLLELERSVEPWYLYDAQRASASMEVRAMDRMRAWLAEHHPATRARLLPTRVVRLDEVQPDPVIEAAFAQVLRVRGIGDQYAFLARFAKQFDVQGVELSLEKTIHGAHGVMHEFVGRARDAHGLDTYRVEDAHLRTPIGTIFGGFSLPLFNTDKLETLAHVRESGWNDVMAMTWFCHSPTRDGRPCGFCNPCQYAIQDGFAWRIPQRRRALSALFGKTLQPLRGKTRQWLRRLRA</sequence>
<name>A0A0A2WGV0_9GAMM</name>
<evidence type="ECO:0008006" key="3">
    <source>
        <dbReference type="Google" id="ProtNLM"/>
    </source>
</evidence>
<protein>
    <recommendedName>
        <fullName evidence="3">7-cyano-7-deazaguanine synthase</fullName>
    </recommendedName>
</protein>
<dbReference type="STRING" id="1300345.LF41_3068"/>
<dbReference type="InterPro" id="IPR014729">
    <property type="entry name" value="Rossmann-like_a/b/a_fold"/>
</dbReference>
<accession>A0A0A2WGV0</accession>
<dbReference type="SUPFAM" id="SSF52402">
    <property type="entry name" value="Adenine nucleotide alpha hydrolases-like"/>
    <property type="match status" value="1"/>
</dbReference>
<organism evidence="1 2">
    <name type="scientific">Lysobacter dokdonensis DS-58</name>
    <dbReference type="NCBI Taxonomy" id="1300345"/>
    <lineage>
        <taxon>Bacteria</taxon>
        <taxon>Pseudomonadati</taxon>
        <taxon>Pseudomonadota</taxon>
        <taxon>Gammaproteobacteria</taxon>
        <taxon>Lysobacterales</taxon>
        <taxon>Lysobacteraceae</taxon>
        <taxon>Noviluteimonas</taxon>
    </lineage>
</organism>
<dbReference type="AlphaFoldDB" id="A0A0A2WGV0"/>
<proteinExistence type="predicted"/>
<dbReference type="eggNOG" id="COG0603">
    <property type="taxonomic scope" value="Bacteria"/>
</dbReference>
<dbReference type="RefSeq" id="WP_036168429.1">
    <property type="nucleotide sequence ID" value="NZ_JRKJ01000008.1"/>
</dbReference>
<dbReference type="EMBL" id="JRKJ01000008">
    <property type="protein sequence ID" value="KGQ19416.1"/>
    <property type="molecule type" value="Genomic_DNA"/>
</dbReference>
<dbReference type="Gene3D" id="3.40.50.620">
    <property type="entry name" value="HUPs"/>
    <property type="match status" value="1"/>
</dbReference>
<comment type="caution">
    <text evidence="1">The sequence shown here is derived from an EMBL/GenBank/DDBJ whole genome shotgun (WGS) entry which is preliminary data.</text>
</comment>
<dbReference type="PATRIC" id="fig|1300345.3.peg.1607"/>
<keyword evidence="2" id="KW-1185">Reference proteome</keyword>
<dbReference type="OrthoDB" id="597561at2"/>